<dbReference type="Proteomes" id="UP000321947">
    <property type="component" value="Unassembled WGS sequence"/>
</dbReference>
<comment type="caution">
    <text evidence="3">The sequence shown here is derived from an EMBL/GenBank/DDBJ whole genome shotgun (WGS) entry which is preliminary data.</text>
</comment>
<organism evidence="3 5">
    <name type="scientific">Cucumis melo var. makuwa</name>
    <name type="common">Oriental melon</name>
    <dbReference type="NCBI Taxonomy" id="1194695"/>
    <lineage>
        <taxon>Eukaryota</taxon>
        <taxon>Viridiplantae</taxon>
        <taxon>Streptophyta</taxon>
        <taxon>Embryophyta</taxon>
        <taxon>Tracheophyta</taxon>
        <taxon>Spermatophyta</taxon>
        <taxon>Magnoliopsida</taxon>
        <taxon>eudicotyledons</taxon>
        <taxon>Gunneridae</taxon>
        <taxon>Pentapetalae</taxon>
        <taxon>rosids</taxon>
        <taxon>fabids</taxon>
        <taxon>Cucurbitales</taxon>
        <taxon>Cucurbitaceae</taxon>
        <taxon>Benincaseae</taxon>
        <taxon>Cucumis</taxon>
    </lineage>
</organism>
<sequence length="80" mass="9141">MQKQSWTNKATRQKQANNHSSESKSFLQRQHRLAKQMRGANRPCRVIPANIRSRHDIRVPGCRECASSNARTPVLAYPKG</sequence>
<dbReference type="Proteomes" id="UP000321393">
    <property type="component" value="Unassembled WGS sequence"/>
</dbReference>
<feature type="compositionally biased region" description="Polar residues" evidence="1">
    <location>
        <begin position="1"/>
        <end position="28"/>
    </location>
</feature>
<dbReference type="OrthoDB" id="1693841at2759"/>
<evidence type="ECO:0000256" key="1">
    <source>
        <dbReference type="SAM" id="MobiDB-lite"/>
    </source>
</evidence>
<feature type="region of interest" description="Disordered" evidence="1">
    <location>
        <begin position="1"/>
        <end position="41"/>
    </location>
</feature>
<reference evidence="4 5" key="1">
    <citation type="submission" date="2019-08" db="EMBL/GenBank/DDBJ databases">
        <title>Draft genome sequences of two oriental melons (Cucumis melo L. var makuwa).</title>
        <authorList>
            <person name="Kwon S.-Y."/>
        </authorList>
    </citation>
    <scope>NUCLEOTIDE SEQUENCE [LARGE SCALE GENOMIC DNA]</scope>
    <source>
        <strain evidence="5">cv. Chang Bougi</strain>
        <strain evidence="4">cv. SW 3</strain>
        <tissue evidence="3">Leaf</tissue>
    </source>
</reference>
<evidence type="ECO:0000313" key="2">
    <source>
        <dbReference type="EMBL" id="KAA0054672.1"/>
    </source>
</evidence>
<evidence type="ECO:0000313" key="3">
    <source>
        <dbReference type="EMBL" id="TYK08599.1"/>
    </source>
</evidence>
<dbReference type="EMBL" id="SSTD01012547">
    <property type="protein sequence ID" value="TYK08599.1"/>
    <property type="molecule type" value="Genomic_DNA"/>
</dbReference>
<evidence type="ECO:0000313" key="5">
    <source>
        <dbReference type="Proteomes" id="UP000321947"/>
    </source>
</evidence>
<gene>
    <name evidence="3" type="ORF">E5676_scaffold3734G00210</name>
    <name evidence="2" type="ORF">E6C27_scaffold24G004920</name>
</gene>
<dbReference type="EMBL" id="SSTE01008830">
    <property type="protein sequence ID" value="KAA0054672.1"/>
    <property type="molecule type" value="Genomic_DNA"/>
</dbReference>
<protein>
    <submittedName>
        <fullName evidence="3">CACTA en-spm transposon protein</fullName>
    </submittedName>
</protein>
<dbReference type="AlphaFoldDB" id="A0A5D3CE30"/>
<proteinExistence type="predicted"/>
<evidence type="ECO:0000313" key="4">
    <source>
        <dbReference type="Proteomes" id="UP000321393"/>
    </source>
</evidence>
<accession>A0A5D3CE30</accession>
<name>A0A5D3CE30_CUCMM</name>